<dbReference type="RefSeq" id="WP_103287136.1">
    <property type="nucleotide sequence ID" value="NZ_LT981265.1"/>
</dbReference>
<dbReference type="PIRSF" id="PIRSF000887">
    <property type="entry name" value="Pesterase_MJ0037"/>
    <property type="match status" value="1"/>
</dbReference>
<dbReference type="Gene3D" id="3.60.21.10">
    <property type="match status" value="1"/>
</dbReference>
<dbReference type="CDD" id="cd07391">
    <property type="entry name" value="MPP_PF1019"/>
    <property type="match status" value="1"/>
</dbReference>
<dbReference type="SUPFAM" id="SSF56300">
    <property type="entry name" value="Metallo-dependent phosphatases"/>
    <property type="match status" value="1"/>
</dbReference>
<dbReference type="PANTHER" id="PTHR39323">
    <property type="entry name" value="BLR1149 PROTEIN"/>
    <property type="match status" value="1"/>
</dbReference>
<dbReference type="GeneID" id="41595009"/>
<dbReference type="InterPro" id="IPR024654">
    <property type="entry name" value="Calcineurin-like_PHP_lpxH"/>
</dbReference>
<dbReference type="KEGG" id="ncv:NCAV_0965"/>
<gene>
    <name evidence="2" type="ORF">NCAV_0965</name>
</gene>
<proteinExistence type="predicted"/>
<sequence length="277" mass="31281">MIELIELEEGVSIASPYPCIYLEEHDTLLFADTHLGLEEHRERLGIHIPYPVTEHIIDCIVRPVKELSCKKVIILGDVKHEFGRPSAEEWYSLKKLVNILRRSNCELEVVRGNHDNYIIYILNELSVKLHDPHLLLECSKGSILLIHGHLESKVMYDKDVRLVVMGHEHPSIAIKDELGIKHRFKAFLYGKDVISKDAVDVDHACVSGRNSSISPKGSVIVLPSLSPLAYGNPLNENAMIKSPILRSIGVEGLTPYLIEVGMMVKRFPEVRYLMPAL</sequence>
<evidence type="ECO:0000313" key="3">
    <source>
        <dbReference type="Proteomes" id="UP000236248"/>
    </source>
</evidence>
<name>A0A2K5AR64_9ARCH</name>
<dbReference type="Proteomes" id="UP000236248">
    <property type="component" value="Chromosome NCAV"/>
</dbReference>
<dbReference type="AlphaFoldDB" id="A0A2K5AR64"/>
<keyword evidence="3" id="KW-1185">Reference proteome</keyword>
<reference evidence="3" key="1">
    <citation type="submission" date="2018-01" db="EMBL/GenBank/DDBJ databases">
        <authorList>
            <person name="Kerou L M."/>
        </authorList>
    </citation>
    <scope>NUCLEOTIDE SEQUENCE [LARGE SCALE GENOMIC DNA]</scope>
    <source>
        <strain evidence="3">SCU2</strain>
    </source>
</reference>
<protein>
    <recommendedName>
        <fullName evidence="1">Calcineurin-like phosphoesterase domain-containing protein</fullName>
    </recommendedName>
</protein>
<feature type="domain" description="Calcineurin-like phosphoesterase" evidence="1">
    <location>
        <begin position="29"/>
        <end position="171"/>
    </location>
</feature>
<dbReference type="InterPro" id="IPR024173">
    <property type="entry name" value="Pesterase_MJ0037-like"/>
</dbReference>
<organism evidence="2 3">
    <name type="scientific">Candidatus Nitrosocaldus cavascurensis</name>
    <dbReference type="NCBI Taxonomy" id="2058097"/>
    <lineage>
        <taxon>Archaea</taxon>
        <taxon>Nitrososphaerota</taxon>
        <taxon>Nitrososphaeria</taxon>
        <taxon>Candidatus Nitrosocaldales</taxon>
        <taxon>Candidatus Nitrosocaldaceae</taxon>
        <taxon>Candidatus Nitrosocaldus</taxon>
    </lineage>
</organism>
<evidence type="ECO:0000259" key="1">
    <source>
        <dbReference type="Pfam" id="PF12850"/>
    </source>
</evidence>
<dbReference type="InterPro" id="IPR029052">
    <property type="entry name" value="Metallo-depent_PP-like"/>
</dbReference>
<dbReference type="PANTHER" id="PTHR39323:SF1">
    <property type="entry name" value="BLR1149 PROTEIN"/>
    <property type="match status" value="1"/>
</dbReference>
<evidence type="ECO:0000313" key="2">
    <source>
        <dbReference type="EMBL" id="SPC34142.1"/>
    </source>
</evidence>
<dbReference type="Pfam" id="PF12850">
    <property type="entry name" value="Metallophos_2"/>
    <property type="match status" value="1"/>
</dbReference>
<dbReference type="EMBL" id="LT981265">
    <property type="protein sequence ID" value="SPC34142.1"/>
    <property type="molecule type" value="Genomic_DNA"/>
</dbReference>
<accession>A0A2K5AR64</accession>